<name>A0A227J1I9_VIBPH</name>
<accession>A0A227J1I9</accession>
<evidence type="ECO:0000313" key="1">
    <source>
        <dbReference type="EMBL" id="OXE28930.1"/>
    </source>
</evidence>
<dbReference type="AlphaFoldDB" id="A0A227J1I9"/>
<protein>
    <submittedName>
        <fullName evidence="1">Uncharacterized protein</fullName>
    </submittedName>
</protein>
<proteinExistence type="predicted"/>
<feature type="non-terminal residue" evidence="1">
    <location>
        <position position="98"/>
    </location>
</feature>
<gene>
    <name evidence="1" type="ORF">CA163_31315</name>
</gene>
<dbReference type="Proteomes" id="UP000214596">
    <property type="component" value="Unassembled WGS sequence"/>
</dbReference>
<sequence length="98" mass="11438">RFFQNTGKESTCQSLDFKGQFELLQTSRTQSDPNAYMAEQNQTGWSWGARVYIQMMMATQHEGVLKNGWHLLARLHLIEREFNRLKADEALWNAKQSS</sequence>
<evidence type="ECO:0000313" key="2">
    <source>
        <dbReference type="Proteomes" id="UP000214596"/>
    </source>
</evidence>
<dbReference type="EMBL" id="NIXT01003819">
    <property type="protein sequence ID" value="OXE28930.1"/>
    <property type="molecule type" value="Genomic_DNA"/>
</dbReference>
<reference evidence="1 2" key="1">
    <citation type="journal article" date="2017" name="Appl. Environ. Microbiol.">
        <title>Parallel evolution of two clades of a major Atlantic endemic Vibrio parahaemolyticus pathogen lineage by independent acquisition of related pathogenicity islands.</title>
        <authorList>
            <person name="Xu F."/>
            <person name="Gonzalez-Escalona N."/>
            <person name="Drees K.P."/>
            <person name="Sebra R.P."/>
            <person name="Cooper V.S."/>
            <person name="Jones S.H."/>
            <person name="Whistler C.A."/>
        </authorList>
    </citation>
    <scope>NUCLEOTIDE SEQUENCE [LARGE SCALE GENOMIC DNA]</scope>
    <source>
        <strain evidence="1 2">MAVP-3</strain>
    </source>
</reference>
<feature type="non-terminal residue" evidence="1">
    <location>
        <position position="1"/>
    </location>
</feature>
<organism evidence="1 2">
    <name type="scientific">Vibrio parahaemolyticus</name>
    <dbReference type="NCBI Taxonomy" id="670"/>
    <lineage>
        <taxon>Bacteria</taxon>
        <taxon>Pseudomonadati</taxon>
        <taxon>Pseudomonadota</taxon>
        <taxon>Gammaproteobacteria</taxon>
        <taxon>Vibrionales</taxon>
        <taxon>Vibrionaceae</taxon>
        <taxon>Vibrio</taxon>
    </lineage>
</organism>
<comment type="caution">
    <text evidence="1">The sequence shown here is derived from an EMBL/GenBank/DDBJ whole genome shotgun (WGS) entry which is preliminary data.</text>
</comment>